<keyword evidence="10" id="KW-1185">Reference proteome</keyword>
<dbReference type="InterPro" id="IPR018045">
    <property type="entry name" value="S04_transporter_CS"/>
</dbReference>
<dbReference type="Pfam" id="PF01740">
    <property type="entry name" value="STAS"/>
    <property type="match status" value="1"/>
</dbReference>
<evidence type="ECO:0000259" key="8">
    <source>
        <dbReference type="PROSITE" id="PS50801"/>
    </source>
</evidence>
<name>A0A2Z6N2S7_TRISU</name>
<evidence type="ECO:0000256" key="3">
    <source>
        <dbReference type="ARBA" id="ARBA00022448"/>
    </source>
</evidence>
<dbReference type="EMBL" id="DF973268">
    <property type="protein sequence ID" value="GAU23397.1"/>
    <property type="molecule type" value="Genomic_DNA"/>
</dbReference>
<evidence type="ECO:0000256" key="1">
    <source>
        <dbReference type="ARBA" id="ARBA00004141"/>
    </source>
</evidence>
<accession>A0A2Z6N2S7</accession>
<dbReference type="InterPro" id="IPR036513">
    <property type="entry name" value="STAS_dom_sf"/>
</dbReference>
<dbReference type="InterPro" id="IPR011547">
    <property type="entry name" value="SLC26A/SulP_dom"/>
</dbReference>
<feature type="transmembrane region" description="Helical" evidence="7">
    <location>
        <begin position="150"/>
        <end position="173"/>
    </location>
</feature>
<dbReference type="Pfam" id="PF00916">
    <property type="entry name" value="Sulfate_transp"/>
    <property type="match status" value="2"/>
</dbReference>
<evidence type="ECO:0000256" key="7">
    <source>
        <dbReference type="SAM" id="Phobius"/>
    </source>
</evidence>
<dbReference type="InterPro" id="IPR001902">
    <property type="entry name" value="SLC26A/SulP_fam"/>
</dbReference>
<feature type="transmembrane region" description="Helical" evidence="7">
    <location>
        <begin position="236"/>
        <end position="257"/>
    </location>
</feature>
<organism evidence="9 10">
    <name type="scientific">Trifolium subterraneum</name>
    <name type="common">Subterranean clover</name>
    <dbReference type="NCBI Taxonomy" id="3900"/>
    <lineage>
        <taxon>Eukaryota</taxon>
        <taxon>Viridiplantae</taxon>
        <taxon>Streptophyta</taxon>
        <taxon>Embryophyta</taxon>
        <taxon>Tracheophyta</taxon>
        <taxon>Spermatophyta</taxon>
        <taxon>Magnoliopsida</taxon>
        <taxon>eudicotyledons</taxon>
        <taxon>Gunneridae</taxon>
        <taxon>Pentapetalae</taxon>
        <taxon>rosids</taxon>
        <taxon>fabids</taxon>
        <taxon>Fabales</taxon>
        <taxon>Fabaceae</taxon>
        <taxon>Papilionoideae</taxon>
        <taxon>50 kb inversion clade</taxon>
        <taxon>NPAAA clade</taxon>
        <taxon>Hologalegina</taxon>
        <taxon>IRL clade</taxon>
        <taxon>Trifolieae</taxon>
        <taxon>Trifolium</taxon>
    </lineage>
</organism>
<feature type="domain" description="STAS" evidence="8">
    <location>
        <begin position="340"/>
        <end position="463"/>
    </location>
</feature>
<dbReference type="SUPFAM" id="SSF52091">
    <property type="entry name" value="SpoIIaa-like"/>
    <property type="match status" value="1"/>
</dbReference>
<evidence type="ECO:0000256" key="4">
    <source>
        <dbReference type="ARBA" id="ARBA00022692"/>
    </source>
</evidence>
<sequence length="485" mass="53298">MNVESVHRVAIPPPQPFIKSLQYSMKETFFPDDPLRKFKNQSASKKFVLALQHFFPILEWAPRYTIPFLKSDIIAGITIASLAIPQGISYAKLANLPPILGLYSSFIPPLIYAMMGSSRDLAVGTVAVGSLLMASMLGREVNPNENPKLFLHLAFTATFFAGALQLSLGLFRLGFIVDFLSHAAIVGFMGGAATVVCLQQLKSILGLEHFTHKADIVSVMSSVFTQTRESKQRPKFFWVSAMAPLTSVILGSLLVYLTHAEKHGVQVIGELKKGLNPPSATDLVFVSPYMGTAIKTGLIIGIIALAVALSVLRVLLFVARPRTFVLGNIPNSSAYRNVEHYPNAHHVPGILILEIDAPIYFANASYLRERITRWIDEEEERLEGAGKTSLEYVIVDMSAVANIDTSGISMLEEFKKSIDRKGLQLVLVNPGSEVTKKLNKSKFLDEIGHKWVYVTVEEAVGVCSFMLGTHKANLKKDEPEGLNSV</sequence>
<evidence type="ECO:0000256" key="5">
    <source>
        <dbReference type="ARBA" id="ARBA00022989"/>
    </source>
</evidence>
<keyword evidence="3" id="KW-0813">Transport</keyword>
<keyword evidence="6 7" id="KW-0472">Membrane</keyword>
<dbReference type="CDD" id="cd07042">
    <property type="entry name" value="STAS_SulP_like_sulfate_transporter"/>
    <property type="match status" value="1"/>
</dbReference>
<keyword evidence="5 7" id="KW-1133">Transmembrane helix</keyword>
<evidence type="ECO:0000313" key="10">
    <source>
        <dbReference type="Proteomes" id="UP000242715"/>
    </source>
</evidence>
<keyword evidence="4 7" id="KW-0812">Transmembrane</keyword>
<dbReference type="FunFam" id="3.30.750.24:FF:000002">
    <property type="entry name" value="Sulfate transporter 31"/>
    <property type="match status" value="1"/>
</dbReference>
<reference evidence="10" key="1">
    <citation type="journal article" date="2017" name="Front. Plant Sci.">
        <title>Climate Clever Clovers: New Paradigm to Reduce the Environmental Footprint of Ruminants by Breeding Low Methanogenic Forages Utilizing Haplotype Variation.</title>
        <authorList>
            <person name="Kaur P."/>
            <person name="Appels R."/>
            <person name="Bayer P.E."/>
            <person name="Keeble-Gagnere G."/>
            <person name="Wang J."/>
            <person name="Hirakawa H."/>
            <person name="Shirasawa K."/>
            <person name="Vercoe P."/>
            <person name="Stefanova K."/>
            <person name="Durmic Z."/>
            <person name="Nichols P."/>
            <person name="Revell C."/>
            <person name="Isobe S.N."/>
            <person name="Edwards D."/>
            <person name="Erskine W."/>
        </authorList>
    </citation>
    <scope>NUCLEOTIDE SEQUENCE [LARGE SCALE GENOMIC DNA]</scope>
    <source>
        <strain evidence="10">cv. Daliak</strain>
    </source>
</reference>
<dbReference type="PROSITE" id="PS01130">
    <property type="entry name" value="SLC26A"/>
    <property type="match status" value="1"/>
</dbReference>
<gene>
    <name evidence="9" type="ORF">TSUD_334450</name>
</gene>
<comment type="similarity">
    <text evidence="2">Belongs to the SLC26A/SulP transporter (TC 2.A.53) family.</text>
</comment>
<dbReference type="Gene3D" id="3.30.750.24">
    <property type="entry name" value="STAS domain"/>
    <property type="match status" value="1"/>
</dbReference>
<dbReference type="GO" id="GO:0008271">
    <property type="term" value="F:secondary active sulfate transmembrane transporter activity"/>
    <property type="evidence" value="ECO:0007669"/>
    <property type="project" value="InterPro"/>
</dbReference>
<dbReference type="Proteomes" id="UP000242715">
    <property type="component" value="Unassembled WGS sequence"/>
</dbReference>
<proteinExistence type="inferred from homology"/>
<dbReference type="PROSITE" id="PS50801">
    <property type="entry name" value="STAS"/>
    <property type="match status" value="1"/>
</dbReference>
<dbReference type="PANTHER" id="PTHR11814">
    <property type="entry name" value="SULFATE TRANSPORTER"/>
    <property type="match status" value="1"/>
</dbReference>
<feature type="transmembrane region" description="Helical" evidence="7">
    <location>
        <begin position="179"/>
        <end position="198"/>
    </location>
</feature>
<dbReference type="OrthoDB" id="288203at2759"/>
<evidence type="ECO:0000313" key="9">
    <source>
        <dbReference type="EMBL" id="GAU23397.1"/>
    </source>
</evidence>
<dbReference type="AlphaFoldDB" id="A0A2Z6N2S7"/>
<evidence type="ECO:0000256" key="6">
    <source>
        <dbReference type="ARBA" id="ARBA00023136"/>
    </source>
</evidence>
<protein>
    <recommendedName>
        <fullName evidence="8">STAS domain-containing protein</fullName>
    </recommendedName>
</protein>
<comment type="subcellular location">
    <subcellularLocation>
        <location evidence="1">Membrane</location>
        <topology evidence="1">Multi-pass membrane protein</topology>
    </subcellularLocation>
</comment>
<dbReference type="GO" id="GO:0016020">
    <property type="term" value="C:membrane"/>
    <property type="evidence" value="ECO:0007669"/>
    <property type="project" value="UniProtKB-SubCell"/>
</dbReference>
<feature type="transmembrane region" description="Helical" evidence="7">
    <location>
        <begin position="298"/>
        <end position="319"/>
    </location>
</feature>
<dbReference type="InterPro" id="IPR002645">
    <property type="entry name" value="STAS_dom"/>
</dbReference>
<evidence type="ECO:0000256" key="2">
    <source>
        <dbReference type="ARBA" id="ARBA00008692"/>
    </source>
</evidence>